<dbReference type="InterPro" id="IPR041698">
    <property type="entry name" value="Methyltransf_25"/>
</dbReference>
<dbReference type="SUPFAM" id="SSF53335">
    <property type="entry name" value="S-adenosyl-L-methionine-dependent methyltransferases"/>
    <property type="match status" value="1"/>
</dbReference>
<evidence type="ECO:0000313" key="3">
    <source>
        <dbReference type="Proteomes" id="UP000249254"/>
    </source>
</evidence>
<reference evidence="3" key="1">
    <citation type="submission" date="2018-05" db="EMBL/GenBank/DDBJ databases">
        <authorList>
            <person name="Li X."/>
        </authorList>
    </citation>
    <scope>NUCLEOTIDE SEQUENCE [LARGE SCALE GENOMIC DNA]</scope>
    <source>
        <strain evidence="3">LX32</strain>
    </source>
</reference>
<evidence type="ECO:0000259" key="1">
    <source>
        <dbReference type="Pfam" id="PF13649"/>
    </source>
</evidence>
<dbReference type="Pfam" id="PF13649">
    <property type="entry name" value="Methyltransf_25"/>
    <property type="match status" value="1"/>
</dbReference>
<organism evidence="2 3">
    <name type="scientific">Phenylobacterium soli</name>
    <dbReference type="NCBI Taxonomy" id="2170551"/>
    <lineage>
        <taxon>Bacteria</taxon>
        <taxon>Pseudomonadati</taxon>
        <taxon>Pseudomonadota</taxon>
        <taxon>Alphaproteobacteria</taxon>
        <taxon>Caulobacterales</taxon>
        <taxon>Caulobacteraceae</taxon>
        <taxon>Phenylobacterium</taxon>
    </lineage>
</organism>
<proteinExistence type="predicted"/>
<dbReference type="CDD" id="cd02440">
    <property type="entry name" value="AdoMet_MTases"/>
    <property type="match status" value="1"/>
</dbReference>
<dbReference type="Gene3D" id="3.40.50.150">
    <property type="entry name" value="Vaccinia Virus protein VP39"/>
    <property type="match status" value="1"/>
</dbReference>
<protein>
    <recommendedName>
        <fullName evidence="1">Methyltransferase domain-containing protein</fullName>
    </recommendedName>
</protein>
<name>A0A328AMJ7_9CAUL</name>
<dbReference type="InterPro" id="IPR029063">
    <property type="entry name" value="SAM-dependent_MTases_sf"/>
</dbReference>
<dbReference type="EMBL" id="QFYQ01000001">
    <property type="protein sequence ID" value="RAK55631.1"/>
    <property type="molecule type" value="Genomic_DNA"/>
</dbReference>
<comment type="caution">
    <text evidence="2">The sequence shown here is derived from an EMBL/GenBank/DDBJ whole genome shotgun (WGS) entry which is preliminary data.</text>
</comment>
<gene>
    <name evidence="2" type="ORF">DJ017_14500</name>
</gene>
<keyword evidence="3" id="KW-1185">Reference proteome</keyword>
<feature type="domain" description="Methyltransferase" evidence="1">
    <location>
        <begin position="199"/>
        <end position="293"/>
    </location>
</feature>
<dbReference type="AlphaFoldDB" id="A0A328AMJ7"/>
<accession>A0A328AMJ7</accession>
<evidence type="ECO:0000313" key="2">
    <source>
        <dbReference type="EMBL" id="RAK55631.1"/>
    </source>
</evidence>
<dbReference type="Proteomes" id="UP000249254">
    <property type="component" value="Unassembled WGS sequence"/>
</dbReference>
<dbReference type="OrthoDB" id="9811589at2"/>
<sequence length="405" mass="45187">MSKSTVFAVPLSGECRMPLRRNPPGSDPWPIMTLDPPYVLDADKVDFRFIGWTEVNDEEAPDIALTVNGVPVPINVFPRPEVRKNFPGLQVRALSAQVNFKDVLADTDPMQDGGGFMLRAAVRSDHRLRTFEYAVTPAWLREVFGHDGLKAFPVPPEPLQIRVTGAAVGYFSAGGREVARQIEEILEAYGVPFPERGRVHDFGSGPGRVLAQMAVRHPHTLFSASDIDAEAMAWCAEHMSHFGEFFVNQPQPPLPFADGELDLVYSISIFTHLPEDMQHAWLAELARVVKPGGFVLTTKTNPYVYDLPDWMTNAAREKGFVYAPDMGQVDGLPDFYRLAYHTEDYVRRVWGEYFEVLHVGSHDLNTTQDAVLLRKPTSAPVAQSAFSSTTKRRSGLFGWPKRSSS</sequence>